<protein>
    <submittedName>
        <fullName evidence="8">Uncharacterized protein</fullName>
    </submittedName>
</protein>
<reference evidence="9" key="1">
    <citation type="submission" date="2024-06" db="EMBL/GenBank/DDBJ databases">
        <authorList>
            <person name="Ryan C."/>
        </authorList>
    </citation>
    <scope>NUCLEOTIDE SEQUENCE [LARGE SCALE GENOMIC DNA]</scope>
</reference>
<evidence type="ECO:0000256" key="7">
    <source>
        <dbReference type="SAM" id="SignalP"/>
    </source>
</evidence>
<keyword evidence="7" id="KW-0732">Signal</keyword>
<gene>
    <name evidence="8" type="ORF">URODEC1_LOCUS84811</name>
</gene>
<evidence type="ECO:0000256" key="5">
    <source>
        <dbReference type="ARBA" id="ARBA00023157"/>
    </source>
</evidence>
<organism evidence="8 9">
    <name type="scientific">Urochloa decumbens</name>
    <dbReference type="NCBI Taxonomy" id="240449"/>
    <lineage>
        <taxon>Eukaryota</taxon>
        <taxon>Viridiplantae</taxon>
        <taxon>Streptophyta</taxon>
        <taxon>Embryophyta</taxon>
        <taxon>Tracheophyta</taxon>
        <taxon>Spermatophyta</taxon>
        <taxon>Magnoliopsida</taxon>
        <taxon>Liliopsida</taxon>
        <taxon>Poales</taxon>
        <taxon>Poaceae</taxon>
        <taxon>PACMAD clade</taxon>
        <taxon>Panicoideae</taxon>
        <taxon>Panicodae</taxon>
        <taxon>Paniceae</taxon>
        <taxon>Melinidinae</taxon>
        <taxon>Urochloa</taxon>
    </lineage>
</organism>
<evidence type="ECO:0000256" key="2">
    <source>
        <dbReference type="ARBA" id="ARBA00004613"/>
    </source>
</evidence>
<comment type="similarity">
    <text evidence="6">Belongs to the plant thionin (TC 1.C.44) family. 4 C-C subfamily.</text>
</comment>
<comment type="function">
    <text evidence="1">Thionins are small plant proteins which are toxic to animal cells. They seem to exert their toxic effect at the level of the cell membrane. Their precise function is not known.</text>
</comment>
<keyword evidence="4" id="KW-0611">Plant defense</keyword>
<keyword evidence="3" id="KW-0964">Secreted</keyword>
<evidence type="ECO:0000313" key="8">
    <source>
        <dbReference type="EMBL" id="CAL5038011.1"/>
    </source>
</evidence>
<dbReference type="SUPFAM" id="SSF57429">
    <property type="entry name" value="Crambin-like"/>
    <property type="match status" value="1"/>
</dbReference>
<dbReference type="EMBL" id="OZ075143">
    <property type="protein sequence ID" value="CAL5038011.1"/>
    <property type="molecule type" value="Genomic_DNA"/>
</dbReference>
<feature type="chain" id="PRO_5044833214" evidence="7">
    <location>
        <begin position="24"/>
        <end position="78"/>
    </location>
</feature>
<dbReference type="Gene3D" id="3.30.1350.10">
    <property type="entry name" value="Thionin-like"/>
    <property type="match status" value="1"/>
</dbReference>
<reference evidence="8 9" key="2">
    <citation type="submission" date="2024-10" db="EMBL/GenBank/DDBJ databases">
        <authorList>
            <person name="Ryan C."/>
        </authorList>
    </citation>
    <scope>NUCLEOTIDE SEQUENCE [LARGE SCALE GENOMIC DNA]</scope>
</reference>
<evidence type="ECO:0000256" key="4">
    <source>
        <dbReference type="ARBA" id="ARBA00022821"/>
    </source>
</evidence>
<dbReference type="InterPro" id="IPR036391">
    <property type="entry name" value="Thionin-like_sf"/>
</dbReference>
<keyword evidence="9" id="KW-1185">Reference proteome</keyword>
<name>A0ABC9DG56_9POAL</name>
<dbReference type="AlphaFoldDB" id="A0ABC9DG56"/>
<dbReference type="PRINTS" id="PR00287">
    <property type="entry name" value="THIONIN"/>
</dbReference>
<keyword evidence="5" id="KW-1015">Disulfide bond</keyword>
<feature type="signal peptide" evidence="7">
    <location>
        <begin position="1"/>
        <end position="23"/>
    </location>
</feature>
<evidence type="ECO:0000313" key="9">
    <source>
        <dbReference type="Proteomes" id="UP001497457"/>
    </source>
</evidence>
<dbReference type="Pfam" id="PF00321">
    <property type="entry name" value="Thionin"/>
    <property type="match status" value="1"/>
</dbReference>
<dbReference type="InterPro" id="IPR001010">
    <property type="entry name" value="Thionin"/>
</dbReference>
<proteinExistence type="inferred from homology"/>
<dbReference type="Proteomes" id="UP001497457">
    <property type="component" value="Chromosome 33rd"/>
</dbReference>
<evidence type="ECO:0000256" key="6">
    <source>
        <dbReference type="ARBA" id="ARBA00043965"/>
    </source>
</evidence>
<sequence length="78" mass="8502">MDGRKCLNKSVIMVALMIFLVAAAPIQVEAAKKQACCPNVAARACYAACSPFVIKETCAILCDCYVRDKGECPPDHHW</sequence>
<comment type="subcellular location">
    <subcellularLocation>
        <location evidence="2">Secreted</location>
    </subcellularLocation>
</comment>
<evidence type="ECO:0000256" key="3">
    <source>
        <dbReference type="ARBA" id="ARBA00022525"/>
    </source>
</evidence>
<evidence type="ECO:0000256" key="1">
    <source>
        <dbReference type="ARBA" id="ARBA00002847"/>
    </source>
</evidence>
<dbReference type="GO" id="GO:0005576">
    <property type="term" value="C:extracellular region"/>
    <property type="evidence" value="ECO:0007669"/>
    <property type="project" value="UniProtKB-SubCell"/>
</dbReference>
<accession>A0ABC9DG56</accession>
<dbReference type="GO" id="GO:0006952">
    <property type="term" value="P:defense response"/>
    <property type="evidence" value="ECO:0007669"/>
    <property type="project" value="UniProtKB-KW"/>
</dbReference>
<dbReference type="PROSITE" id="PS00271">
    <property type="entry name" value="THIONIN"/>
    <property type="match status" value="1"/>
</dbReference>